<dbReference type="AlphaFoldDB" id="A0AAN6YC85"/>
<dbReference type="Proteomes" id="UP001301769">
    <property type="component" value="Unassembled WGS sequence"/>
</dbReference>
<reference evidence="2" key="2">
    <citation type="submission" date="2023-05" db="EMBL/GenBank/DDBJ databases">
        <authorList>
            <consortium name="Lawrence Berkeley National Laboratory"/>
            <person name="Steindorff A."/>
            <person name="Hensen N."/>
            <person name="Bonometti L."/>
            <person name="Westerberg I."/>
            <person name="Brannstrom I.O."/>
            <person name="Guillou S."/>
            <person name="Cros-Aarteil S."/>
            <person name="Calhoun S."/>
            <person name="Haridas S."/>
            <person name="Kuo A."/>
            <person name="Mondo S."/>
            <person name="Pangilinan J."/>
            <person name="Riley R."/>
            <person name="Labutti K."/>
            <person name="Andreopoulos B."/>
            <person name="Lipzen A."/>
            <person name="Chen C."/>
            <person name="Yanf M."/>
            <person name="Daum C."/>
            <person name="Ng V."/>
            <person name="Clum A."/>
            <person name="Ohm R."/>
            <person name="Martin F."/>
            <person name="Silar P."/>
            <person name="Natvig D."/>
            <person name="Lalanne C."/>
            <person name="Gautier V."/>
            <person name="Ament-Velasquez S.L."/>
            <person name="Kruys A."/>
            <person name="Hutchinson M.I."/>
            <person name="Powell A.J."/>
            <person name="Barry K."/>
            <person name="Miller A.N."/>
            <person name="Grigoriev I.V."/>
            <person name="Debuchy R."/>
            <person name="Gladieux P."/>
            <person name="Thoren M.H."/>
            <person name="Johannesson H."/>
        </authorList>
    </citation>
    <scope>NUCLEOTIDE SEQUENCE</scope>
    <source>
        <strain evidence="2">PSN293</strain>
    </source>
</reference>
<feature type="compositionally biased region" description="Polar residues" evidence="1">
    <location>
        <begin position="29"/>
        <end position="46"/>
    </location>
</feature>
<gene>
    <name evidence="2" type="ORF">QBC37DRAFT_374039</name>
</gene>
<name>A0AAN6YC85_9PEZI</name>
<evidence type="ECO:0000313" key="2">
    <source>
        <dbReference type="EMBL" id="KAK4213372.1"/>
    </source>
</evidence>
<sequence length="293" mass="31143">MDAIDSPEGAPDALFYRDEDIAILGPAQEPQSPNTFPASNMTANEASSRDETDTNTTPAQDPPSPLTQLLNFIEMVEQHRLNINIATTTAAEPETMDWVDSSASDGVPFRTESETALPAAHRPRSVITISDDDTSNTTSAEPEIMDSVESLASDDDSFSPGSETTTAPGAHRPRSAMTLPDHDTAIATATECVESEMMDSLDSLVSEDDPFLPDKDASMTAASFAAAHRSRSPTTLHYYNTATATESAELEIVDSVESSASDDDPFRPETDTTTTAASFTTASFTTASFTAAP</sequence>
<accession>A0AAN6YC85</accession>
<comment type="caution">
    <text evidence="2">The sequence shown here is derived from an EMBL/GenBank/DDBJ whole genome shotgun (WGS) entry which is preliminary data.</text>
</comment>
<feature type="region of interest" description="Disordered" evidence="1">
    <location>
        <begin position="150"/>
        <end position="181"/>
    </location>
</feature>
<organism evidence="2 3">
    <name type="scientific">Rhypophila decipiens</name>
    <dbReference type="NCBI Taxonomy" id="261697"/>
    <lineage>
        <taxon>Eukaryota</taxon>
        <taxon>Fungi</taxon>
        <taxon>Dikarya</taxon>
        <taxon>Ascomycota</taxon>
        <taxon>Pezizomycotina</taxon>
        <taxon>Sordariomycetes</taxon>
        <taxon>Sordariomycetidae</taxon>
        <taxon>Sordariales</taxon>
        <taxon>Naviculisporaceae</taxon>
        <taxon>Rhypophila</taxon>
    </lineage>
</organism>
<feature type="region of interest" description="Disordered" evidence="1">
    <location>
        <begin position="255"/>
        <end position="278"/>
    </location>
</feature>
<feature type="region of interest" description="Disordered" evidence="1">
    <location>
        <begin position="18"/>
        <end position="66"/>
    </location>
</feature>
<proteinExistence type="predicted"/>
<evidence type="ECO:0000256" key="1">
    <source>
        <dbReference type="SAM" id="MobiDB-lite"/>
    </source>
</evidence>
<dbReference type="EMBL" id="MU858109">
    <property type="protein sequence ID" value="KAK4213372.1"/>
    <property type="molecule type" value="Genomic_DNA"/>
</dbReference>
<protein>
    <submittedName>
        <fullName evidence="2">Uncharacterized protein</fullName>
    </submittedName>
</protein>
<reference evidence="2" key="1">
    <citation type="journal article" date="2023" name="Mol. Phylogenet. Evol.">
        <title>Genome-scale phylogeny and comparative genomics of the fungal order Sordariales.</title>
        <authorList>
            <person name="Hensen N."/>
            <person name="Bonometti L."/>
            <person name="Westerberg I."/>
            <person name="Brannstrom I.O."/>
            <person name="Guillou S."/>
            <person name="Cros-Aarteil S."/>
            <person name="Calhoun S."/>
            <person name="Haridas S."/>
            <person name="Kuo A."/>
            <person name="Mondo S."/>
            <person name="Pangilinan J."/>
            <person name="Riley R."/>
            <person name="LaButti K."/>
            <person name="Andreopoulos B."/>
            <person name="Lipzen A."/>
            <person name="Chen C."/>
            <person name="Yan M."/>
            <person name="Daum C."/>
            <person name="Ng V."/>
            <person name="Clum A."/>
            <person name="Steindorff A."/>
            <person name="Ohm R.A."/>
            <person name="Martin F."/>
            <person name="Silar P."/>
            <person name="Natvig D.O."/>
            <person name="Lalanne C."/>
            <person name="Gautier V."/>
            <person name="Ament-Velasquez S.L."/>
            <person name="Kruys A."/>
            <person name="Hutchinson M.I."/>
            <person name="Powell A.J."/>
            <person name="Barry K."/>
            <person name="Miller A.N."/>
            <person name="Grigoriev I.V."/>
            <person name="Debuchy R."/>
            <person name="Gladieux P."/>
            <person name="Hiltunen Thoren M."/>
            <person name="Johannesson H."/>
        </authorList>
    </citation>
    <scope>NUCLEOTIDE SEQUENCE</scope>
    <source>
        <strain evidence="2">PSN293</strain>
    </source>
</reference>
<evidence type="ECO:0000313" key="3">
    <source>
        <dbReference type="Proteomes" id="UP001301769"/>
    </source>
</evidence>
<keyword evidence="3" id="KW-1185">Reference proteome</keyword>